<reference evidence="3" key="1">
    <citation type="submission" date="2022-11" db="EMBL/GenBank/DDBJ databases">
        <authorList>
            <person name="Petersen C."/>
        </authorList>
    </citation>
    <scope>NUCLEOTIDE SEQUENCE</scope>
    <source>
        <strain evidence="3">IBT 30761</strain>
    </source>
</reference>
<dbReference type="InterPro" id="IPR052055">
    <property type="entry name" value="Hepadnavirus_pol/RT"/>
</dbReference>
<comment type="caution">
    <text evidence="3">The sequence shown here is derived from an EMBL/GenBank/DDBJ whole genome shotgun (WGS) entry which is preliminary data.</text>
</comment>
<name>A0A9W9G4G9_9EURO</name>
<dbReference type="AlphaFoldDB" id="A0A9W9G4G9"/>
<dbReference type="PROSITE" id="PS50878">
    <property type="entry name" value="RT_POL"/>
    <property type="match status" value="1"/>
</dbReference>
<dbReference type="Pfam" id="PF00078">
    <property type="entry name" value="RVT_1"/>
    <property type="match status" value="1"/>
</dbReference>
<feature type="domain" description="Reverse transcriptase" evidence="2">
    <location>
        <begin position="306"/>
        <end position="503"/>
    </location>
</feature>
<dbReference type="GO" id="GO:0006310">
    <property type="term" value="P:DNA recombination"/>
    <property type="evidence" value="ECO:0007669"/>
    <property type="project" value="InterPro"/>
</dbReference>
<dbReference type="GO" id="GO:0015074">
    <property type="term" value="P:DNA integration"/>
    <property type="evidence" value="ECO:0007669"/>
    <property type="project" value="InterPro"/>
</dbReference>
<organism evidence="3 4">
    <name type="scientific">Penicillium argentinense</name>
    <dbReference type="NCBI Taxonomy" id="1131581"/>
    <lineage>
        <taxon>Eukaryota</taxon>
        <taxon>Fungi</taxon>
        <taxon>Dikarya</taxon>
        <taxon>Ascomycota</taxon>
        <taxon>Pezizomycotina</taxon>
        <taxon>Eurotiomycetes</taxon>
        <taxon>Eurotiomycetidae</taxon>
        <taxon>Eurotiales</taxon>
        <taxon>Aspergillaceae</taxon>
        <taxon>Penicillium</taxon>
    </lineage>
</organism>
<feature type="region of interest" description="Disordered" evidence="1">
    <location>
        <begin position="173"/>
        <end position="218"/>
    </location>
</feature>
<proteinExistence type="predicted"/>
<dbReference type="InterPro" id="IPR043128">
    <property type="entry name" value="Rev_trsase/Diguanyl_cyclase"/>
</dbReference>
<dbReference type="Proteomes" id="UP001149074">
    <property type="component" value="Unassembled WGS sequence"/>
</dbReference>
<dbReference type="SUPFAM" id="SSF56672">
    <property type="entry name" value="DNA/RNA polymerases"/>
    <property type="match status" value="1"/>
</dbReference>
<dbReference type="Gene3D" id="1.10.443.10">
    <property type="entry name" value="Intergrase catalytic core"/>
    <property type="match status" value="1"/>
</dbReference>
<evidence type="ECO:0000259" key="2">
    <source>
        <dbReference type="PROSITE" id="PS50878"/>
    </source>
</evidence>
<feature type="compositionally biased region" description="Low complexity" evidence="1">
    <location>
        <begin position="177"/>
        <end position="193"/>
    </location>
</feature>
<feature type="compositionally biased region" description="Polar residues" evidence="1">
    <location>
        <begin position="7"/>
        <end position="20"/>
    </location>
</feature>
<dbReference type="Gene3D" id="3.10.10.10">
    <property type="entry name" value="HIV Type 1 Reverse Transcriptase, subunit A, domain 1"/>
    <property type="match status" value="1"/>
</dbReference>
<dbReference type="PANTHER" id="PTHR33050:SF7">
    <property type="entry name" value="RIBONUCLEASE H"/>
    <property type="match status" value="1"/>
</dbReference>
<evidence type="ECO:0000313" key="4">
    <source>
        <dbReference type="Proteomes" id="UP001149074"/>
    </source>
</evidence>
<accession>A0A9W9G4G9</accession>
<feature type="region of interest" description="Disordered" evidence="1">
    <location>
        <begin position="913"/>
        <end position="936"/>
    </location>
</feature>
<protein>
    <recommendedName>
        <fullName evidence="2">Reverse transcriptase domain-containing protein</fullName>
    </recommendedName>
</protein>
<dbReference type="GeneID" id="81351514"/>
<dbReference type="GO" id="GO:0003677">
    <property type="term" value="F:DNA binding"/>
    <property type="evidence" value="ECO:0007669"/>
    <property type="project" value="InterPro"/>
</dbReference>
<dbReference type="InterPro" id="IPR000477">
    <property type="entry name" value="RT_dom"/>
</dbReference>
<keyword evidence="4" id="KW-1185">Reference proteome</keyword>
<sequence length="936" mass="102602">MVRHSSAAPSPTPGGQTTLGSSIYPPEYIWNSLSDSQRDSFISTVSASLVAGDGQRKRPRLDLTGEEDADDALISIKDWGNDVSLWAHCFSNYIAVWCDFFAAKHPLCISGMVLFHRRICDLARAYKWQDCILQMALDHHQMIVDKGDLTVSLSDWEIGKALESSYLRPDNVLPAKTTPASPTTRSTRSTAAPNNDTVEHAGVGPGIGQILSPPTSWPAPRPNTSIQFEVFDPSLPPLRDSASPFIASAWKTLLERYPGNLGTICSGILTFGCRLGCTTVPRYRRTPNHRIEEHSLITQKLSNDLLCRRVQLSTGPVVVSPLGLVPKHDGSWRRIHDLSYPPGQSVNESIPDAASTIQYISMDGIFDLIRTSGRGCYIIKRDIKDAFRNIPVAPADRPLLAFSWENKTYMECCLPFGLTTAPFIFNLFAEGLNWLLSAYLPLASIAHYLDDFITIFPSSVGSLSKALTAFNTVYIPLTDALGIPRNDSKDAVGTVVSVLGVEIDTTLLQARVPRDKLARASSEAASLLQLDRVSHKTLQRVSPLSVALQRPRILPPHQRSVRRLSHDSRGDLAWWRDTLPLFNGIHFFEKSRPLVALYTDACDSGLGLFFFYAPSWDSARDWMSAAPHLPSTHTAIVDASSACGDVAHINIKEVSAILQAFLIHSPHWAHHLVLAFTDSAVAFHGPSKQALLDELLSLAPPTWFSRQPIFVNAGHAKLVWNGLAEGTRRGYRSAQRSYARSCVIHGMQPWPATAPSICTWHTERLLGAGNISHLPAQPRGLSAAQKNDLNLAVAARVAFAGFLRVGEFTYSATDLRDTQVFAATKLTWVDVRFSPTMDHVLLTLKRSKTDRNHEGVNVVLAATNDAACPVEGLSKLFLHDSQPMTAPLFALSSGPFTSSAFQRAVISKLNRAGEDTTGLKGHSSEKGQHNTPTTQA</sequence>
<dbReference type="PANTHER" id="PTHR33050">
    <property type="entry name" value="REVERSE TRANSCRIPTASE DOMAIN-CONTAINING PROTEIN"/>
    <property type="match status" value="1"/>
</dbReference>
<gene>
    <name evidence="3" type="ORF">N7532_000031</name>
</gene>
<reference evidence="3" key="2">
    <citation type="journal article" date="2023" name="IMA Fungus">
        <title>Comparative genomic study of the Penicillium genus elucidates a diverse pangenome and 15 lateral gene transfer events.</title>
        <authorList>
            <person name="Petersen C."/>
            <person name="Sorensen T."/>
            <person name="Nielsen M.R."/>
            <person name="Sondergaard T.E."/>
            <person name="Sorensen J.L."/>
            <person name="Fitzpatrick D.A."/>
            <person name="Frisvad J.C."/>
            <person name="Nielsen K.L."/>
        </authorList>
    </citation>
    <scope>NUCLEOTIDE SEQUENCE</scope>
    <source>
        <strain evidence="3">IBT 30761</strain>
    </source>
</reference>
<feature type="region of interest" description="Disordered" evidence="1">
    <location>
        <begin position="1"/>
        <end position="20"/>
    </location>
</feature>
<dbReference type="Gene3D" id="3.30.70.270">
    <property type="match status" value="1"/>
</dbReference>
<dbReference type="InterPro" id="IPR013762">
    <property type="entry name" value="Integrase-like_cat_sf"/>
</dbReference>
<dbReference type="OrthoDB" id="5149081at2759"/>
<dbReference type="InterPro" id="IPR043502">
    <property type="entry name" value="DNA/RNA_pol_sf"/>
</dbReference>
<dbReference type="EMBL" id="JAPQKI010000001">
    <property type="protein sequence ID" value="KAJ5111986.1"/>
    <property type="molecule type" value="Genomic_DNA"/>
</dbReference>
<dbReference type="RefSeq" id="XP_056479759.1">
    <property type="nucleotide sequence ID" value="XM_056612535.1"/>
</dbReference>
<evidence type="ECO:0000313" key="3">
    <source>
        <dbReference type="EMBL" id="KAJ5111986.1"/>
    </source>
</evidence>
<evidence type="ECO:0000256" key="1">
    <source>
        <dbReference type="SAM" id="MobiDB-lite"/>
    </source>
</evidence>